<evidence type="ECO:0000256" key="2">
    <source>
        <dbReference type="ARBA" id="ARBA00022519"/>
    </source>
</evidence>
<dbReference type="Gene3D" id="3.60.21.10">
    <property type="match status" value="1"/>
</dbReference>
<sequence length="315" mass="35564">MRLETPAAIGDSPSTTAPTTAVLPNPATVPVSKAPVTAKPDSGPKSVRTLLVSDVHLGCKHARTEEFFKFITGYRPDDLYLIGDFIDAWKINSGWHWPEHCDRIIKHLVELVDQGTRIHYASGNHDSFLRGPAFRSLLPAGFPHVNIADEFVFETLHGYRMLVIHGDLFDLFETRAQWISKGSSAFYDACLSFNRWVQRRFLGDHRNPYGACAAIKGRVKRGVKFISRYERKIMNHASQKECDGVICGHIHTPMLKRSADSFYFNTGDWVENCTGIVEHHDGALQLVSRYGKHQTLELTQTPENRNLEQMEMSVA</sequence>
<accession>A0ABT7PME7</accession>
<keyword evidence="9" id="KW-1185">Reference proteome</keyword>
<feature type="domain" description="Calcineurin-like phosphoesterase" evidence="7">
    <location>
        <begin position="48"/>
        <end position="253"/>
    </location>
</feature>
<feature type="region of interest" description="Disordered" evidence="6">
    <location>
        <begin position="1"/>
        <end position="28"/>
    </location>
</feature>
<organism evidence="8 9">
    <name type="scientific">Roseiconus lacunae</name>
    <dbReference type="NCBI Taxonomy" id="2605694"/>
    <lineage>
        <taxon>Bacteria</taxon>
        <taxon>Pseudomonadati</taxon>
        <taxon>Planctomycetota</taxon>
        <taxon>Planctomycetia</taxon>
        <taxon>Pirellulales</taxon>
        <taxon>Pirellulaceae</taxon>
        <taxon>Roseiconus</taxon>
    </lineage>
</organism>
<dbReference type="InterPro" id="IPR004843">
    <property type="entry name" value="Calcineurin-like_PHP"/>
</dbReference>
<reference evidence="8 9" key="1">
    <citation type="submission" date="2023-06" db="EMBL/GenBank/DDBJ databases">
        <title>Roseiconus lacunae JC819 isolated from Gulf of Mannar region, Tamil Nadu.</title>
        <authorList>
            <person name="Pk S."/>
            <person name="Ch S."/>
            <person name="Ch V.R."/>
        </authorList>
    </citation>
    <scope>NUCLEOTIDE SEQUENCE [LARGE SCALE GENOMIC DNA]</scope>
    <source>
        <strain evidence="8 9">JC819</strain>
    </source>
</reference>
<dbReference type="CDD" id="cd07398">
    <property type="entry name" value="MPP_YbbF-LpxH"/>
    <property type="match status" value="1"/>
</dbReference>
<evidence type="ECO:0000259" key="7">
    <source>
        <dbReference type="Pfam" id="PF00149"/>
    </source>
</evidence>
<dbReference type="InterPro" id="IPR043461">
    <property type="entry name" value="LpxH-like"/>
</dbReference>
<keyword evidence="3" id="KW-0479">Metal-binding</keyword>
<evidence type="ECO:0000313" key="8">
    <source>
        <dbReference type="EMBL" id="MDM4017643.1"/>
    </source>
</evidence>
<gene>
    <name evidence="8" type="ORF">QTN89_19495</name>
</gene>
<evidence type="ECO:0000256" key="5">
    <source>
        <dbReference type="ARBA" id="ARBA00023211"/>
    </source>
</evidence>
<proteinExistence type="predicted"/>
<keyword evidence="4" id="KW-0472">Membrane</keyword>
<dbReference type="PANTHER" id="PTHR34990">
    <property type="entry name" value="UDP-2,3-DIACYLGLUCOSAMINE HYDROLASE-RELATED"/>
    <property type="match status" value="1"/>
</dbReference>
<name>A0ABT7PME7_9BACT</name>
<evidence type="ECO:0000313" key="9">
    <source>
        <dbReference type="Proteomes" id="UP001239462"/>
    </source>
</evidence>
<dbReference type="EC" id="3.6.1.54" evidence="8"/>
<protein>
    <submittedName>
        <fullName evidence="8">UDP-2,3-diacylglucosamine diphosphatase</fullName>
        <ecNumber evidence="8">3.6.1.54</ecNumber>
    </submittedName>
</protein>
<dbReference type="GO" id="GO:0016787">
    <property type="term" value="F:hydrolase activity"/>
    <property type="evidence" value="ECO:0007669"/>
    <property type="project" value="UniProtKB-KW"/>
</dbReference>
<dbReference type="Pfam" id="PF00149">
    <property type="entry name" value="Metallophos"/>
    <property type="match status" value="1"/>
</dbReference>
<dbReference type="Proteomes" id="UP001239462">
    <property type="component" value="Unassembled WGS sequence"/>
</dbReference>
<keyword evidence="2" id="KW-0997">Cell inner membrane</keyword>
<evidence type="ECO:0000256" key="4">
    <source>
        <dbReference type="ARBA" id="ARBA00023136"/>
    </source>
</evidence>
<keyword evidence="8" id="KW-0378">Hydrolase</keyword>
<dbReference type="SUPFAM" id="SSF56300">
    <property type="entry name" value="Metallo-dependent phosphatases"/>
    <property type="match status" value="1"/>
</dbReference>
<dbReference type="EMBL" id="JASZZN010000015">
    <property type="protein sequence ID" value="MDM4017643.1"/>
    <property type="molecule type" value="Genomic_DNA"/>
</dbReference>
<dbReference type="PANTHER" id="PTHR34990:SF2">
    <property type="entry name" value="BLL8164 PROTEIN"/>
    <property type="match status" value="1"/>
</dbReference>
<evidence type="ECO:0000256" key="1">
    <source>
        <dbReference type="ARBA" id="ARBA00022475"/>
    </source>
</evidence>
<keyword evidence="5" id="KW-0464">Manganese</keyword>
<dbReference type="RefSeq" id="WP_149499896.1">
    <property type="nucleotide sequence ID" value="NZ_JAJMQV010000087.1"/>
</dbReference>
<evidence type="ECO:0000256" key="6">
    <source>
        <dbReference type="SAM" id="MobiDB-lite"/>
    </source>
</evidence>
<dbReference type="InterPro" id="IPR029052">
    <property type="entry name" value="Metallo-depent_PP-like"/>
</dbReference>
<comment type="caution">
    <text evidence="8">The sequence shown here is derived from an EMBL/GenBank/DDBJ whole genome shotgun (WGS) entry which is preliminary data.</text>
</comment>
<evidence type="ECO:0000256" key="3">
    <source>
        <dbReference type="ARBA" id="ARBA00022723"/>
    </source>
</evidence>
<keyword evidence="1" id="KW-1003">Cell membrane</keyword>